<name>A0ABU5ZCU5_9BACL</name>
<evidence type="ECO:0000313" key="4">
    <source>
        <dbReference type="Proteomes" id="UP001310386"/>
    </source>
</evidence>
<accession>A0ABU5ZCU5</accession>
<keyword evidence="2" id="KW-1133">Transmembrane helix</keyword>
<dbReference type="Proteomes" id="UP001310386">
    <property type="component" value="Unassembled WGS sequence"/>
</dbReference>
<feature type="region of interest" description="Disordered" evidence="1">
    <location>
        <begin position="64"/>
        <end position="84"/>
    </location>
</feature>
<keyword evidence="2" id="KW-0472">Membrane</keyword>
<evidence type="ECO:0000313" key="3">
    <source>
        <dbReference type="EMBL" id="MEB3100332.1"/>
    </source>
</evidence>
<feature type="compositionally biased region" description="Basic and acidic residues" evidence="1">
    <location>
        <begin position="73"/>
        <end position="84"/>
    </location>
</feature>
<dbReference type="RefSeq" id="WP_371752430.1">
    <property type="nucleotide sequence ID" value="NZ_JAYJLD010000001.1"/>
</dbReference>
<evidence type="ECO:0000256" key="1">
    <source>
        <dbReference type="SAM" id="MobiDB-lite"/>
    </source>
</evidence>
<proteinExistence type="predicted"/>
<sequence length="84" mass="8944">MDKRMALLFAIIGTVLLGLVGVALSFRSLAWTGATVLAAIGFIGSGFVVKARMRKARILHERTAGTASPAYGKDTEPQNRKPAE</sequence>
<protein>
    <submittedName>
        <fullName evidence="3">DUF5325 family protein</fullName>
    </submittedName>
</protein>
<feature type="transmembrane region" description="Helical" evidence="2">
    <location>
        <begin position="30"/>
        <end position="49"/>
    </location>
</feature>
<dbReference type="Pfam" id="PF17259">
    <property type="entry name" value="DUF5325"/>
    <property type="match status" value="1"/>
</dbReference>
<comment type="caution">
    <text evidence="3">The sequence shown here is derived from an EMBL/GenBank/DDBJ whole genome shotgun (WGS) entry which is preliminary data.</text>
</comment>
<dbReference type="EMBL" id="JAYJLD010000001">
    <property type="protein sequence ID" value="MEB3100332.1"/>
    <property type="molecule type" value="Genomic_DNA"/>
</dbReference>
<keyword evidence="2" id="KW-0812">Transmembrane</keyword>
<keyword evidence="4" id="KW-1185">Reference proteome</keyword>
<organism evidence="3 4">
    <name type="scientific">Ferviditalea candida</name>
    <dbReference type="NCBI Taxonomy" id="3108399"/>
    <lineage>
        <taxon>Bacteria</taxon>
        <taxon>Bacillati</taxon>
        <taxon>Bacillota</taxon>
        <taxon>Bacilli</taxon>
        <taxon>Bacillales</taxon>
        <taxon>Paenibacillaceae</taxon>
        <taxon>Ferviditalea</taxon>
    </lineage>
</organism>
<evidence type="ECO:0000256" key="2">
    <source>
        <dbReference type="SAM" id="Phobius"/>
    </source>
</evidence>
<reference evidence="3" key="1">
    <citation type="submission" date="2023-12" db="EMBL/GenBank/DDBJ databases">
        <title>Fervidustalea candida gen. nov., sp. nov., a novel member of the family Paenibacillaceae isolated from a geothermal area.</title>
        <authorList>
            <person name="Li W.-J."/>
            <person name="Jiao J.-Y."/>
            <person name="Chen Y."/>
        </authorList>
    </citation>
    <scope>NUCLEOTIDE SEQUENCE</scope>
    <source>
        <strain evidence="3">SYSU GA230002</strain>
    </source>
</reference>
<gene>
    <name evidence="3" type="ORF">VF724_01490</name>
</gene>
<dbReference type="InterPro" id="IPR035211">
    <property type="entry name" value="DUF5325"/>
</dbReference>
<feature type="transmembrane region" description="Helical" evidence="2">
    <location>
        <begin position="7"/>
        <end position="24"/>
    </location>
</feature>